<feature type="domain" description="KATNIP" evidence="2">
    <location>
        <begin position="12"/>
        <end position="57"/>
    </location>
</feature>
<feature type="region of interest" description="Disordered" evidence="1">
    <location>
        <begin position="1"/>
        <end position="28"/>
    </location>
</feature>
<dbReference type="InterPro" id="IPR026704">
    <property type="entry name" value="KATNIP"/>
</dbReference>
<dbReference type="PANTHER" id="PTHR21534">
    <property type="entry name" value="KATANIN-INTERACTING PROTEIN"/>
    <property type="match status" value="1"/>
</dbReference>
<feature type="non-terminal residue" evidence="3">
    <location>
        <position position="57"/>
    </location>
</feature>
<evidence type="ECO:0000256" key="1">
    <source>
        <dbReference type="SAM" id="MobiDB-lite"/>
    </source>
</evidence>
<comment type="caution">
    <text evidence="3">The sequence shown here is derived from an EMBL/GenBank/DDBJ whole genome shotgun (WGS) entry which is preliminary data.</text>
</comment>
<proteinExistence type="predicted"/>
<dbReference type="Proteomes" id="UP000676336">
    <property type="component" value="Unassembled WGS sequence"/>
</dbReference>
<gene>
    <name evidence="3" type="ORF">SMN809_LOCUS57814</name>
</gene>
<evidence type="ECO:0000313" key="3">
    <source>
        <dbReference type="EMBL" id="CAF5024862.1"/>
    </source>
</evidence>
<name>A0A8S3DMV9_9BILA</name>
<dbReference type="InterPro" id="IPR027859">
    <property type="entry name" value="KATNIP_dom"/>
</dbReference>
<organism evidence="3 4">
    <name type="scientific">Rotaria magnacalcarata</name>
    <dbReference type="NCBI Taxonomy" id="392030"/>
    <lineage>
        <taxon>Eukaryota</taxon>
        <taxon>Metazoa</taxon>
        <taxon>Spiralia</taxon>
        <taxon>Gnathifera</taxon>
        <taxon>Rotifera</taxon>
        <taxon>Eurotatoria</taxon>
        <taxon>Bdelloidea</taxon>
        <taxon>Philodinida</taxon>
        <taxon>Philodinidae</taxon>
        <taxon>Rotaria</taxon>
    </lineage>
</organism>
<protein>
    <recommendedName>
        <fullName evidence="2">KATNIP domain-containing protein</fullName>
    </recommendedName>
</protein>
<dbReference type="Pfam" id="PF14652">
    <property type="entry name" value="DUF4457"/>
    <property type="match status" value="1"/>
</dbReference>
<reference evidence="3" key="1">
    <citation type="submission" date="2021-02" db="EMBL/GenBank/DDBJ databases">
        <authorList>
            <person name="Nowell W R."/>
        </authorList>
    </citation>
    <scope>NUCLEOTIDE SEQUENCE</scope>
</reference>
<evidence type="ECO:0000313" key="4">
    <source>
        <dbReference type="Proteomes" id="UP000676336"/>
    </source>
</evidence>
<sequence>SDEHIEEYFTNSVSKSENDNNEEHFTIPELPGGEQLVLNLKTTWGDRHYIGLNGIEI</sequence>
<dbReference type="AlphaFoldDB" id="A0A8S3DMV9"/>
<feature type="non-terminal residue" evidence="3">
    <location>
        <position position="1"/>
    </location>
</feature>
<dbReference type="EMBL" id="CAJOBI010213900">
    <property type="protein sequence ID" value="CAF5024862.1"/>
    <property type="molecule type" value="Genomic_DNA"/>
</dbReference>
<accession>A0A8S3DMV9</accession>
<feature type="compositionally biased region" description="Basic and acidic residues" evidence="1">
    <location>
        <begin position="16"/>
        <end position="26"/>
    </location>
</feature>
<evidence type="ECO:0000259" key="2">
    <source>
        <dbReference type="Pfam" id="PF14652"/>
    </source>
</evidence>
<dbReference type="PANTHER" id="PTHR21534:SF0">
    <property type="entry name" value="KATANIN-INTERACTING PROTEIN"/>
    <property type="match status" value="1"/>
</dbReference>